<feature type="domain" description="YetF C-terminal" evidence="8">
    <location>
        <begin position="89"/>
        <end position="163"/>
    </location>
</feature>
<dbReference type="InterPro" id="IPR048454">
    <property type="entry name" value="YetF_N"/>
</dbReference>
<feature type="domain" description="YetF-like N-terminal transmembrane" evidence="9">
    <location>
        <begin position="24"/>
        <end position="82"/>
    </location>
</feature>
<evidence type="ECO:0000256" key="3">
    <source>
        <dbReference type="ARBA" id="ARBA00022475"/>
    </source>
</evidence>
<accession>A0A5B8YN18</accession>
<dbReference type="GO" id="GO:0005886">
    <property type="term" value="C:plasma membrane"/>
    <property type="evidence" value="ECO:0007669"/>
    <property type="project" value="UniProtKB-SubCell"/>
</dbReference>
<dbReference type="PANTHER" id="PTHR34582">
    <property type="entry name" value="UPF0702 TRANSMEMBRANE PROTEIN YCAP"/>
    <property type="match status" value="1"/>
</dbReference>
<feature type="transmembrane region" description="Helical" evidence="7">
    <location>
        <begin position="12"/>
        <end position="32"/>
    </location>
</feature>
<feature type="transmembrane region" description="Helical" evidence="7">
    <location>
        <begin position="67"/>
        <end position="87"/>
    </location>
</feature>
<comment type="subcellular location">
    <subcellularLocation>
        <location evidence="1">Cell membrane</location>
        <topology evidence="1">Multi-pass membrane protein</topology>
    </subcellularLocation>
</comment>
<dbReference type="Pfam" id="PF20730">
    <property type="entry name" value="YetF_N"/>
    <property type="match status" value="1"/>
</dbReference>
<protein>
    <submittedName>
        <fullName evidence="10">DUF421 domain-containing protein</fullName>
    </submittedName>
</protein>
<evidence type="ECO:0000256" key="1">
    <source>
        <dbReference type="ARBA" id="ARBA00004651"/>
    </source>
</evidence>
<keyword evidence="3" id="KW-1003">Cell membrane</keyword>
<organism evidence="10 11">
    <name type="scientific">Antarcticibacterium arcticum</name>
    <dbReference type="NCBI Taxonomy" id="2585771"/>
    <lineage>
        <taxon>Bacteria</taxon>
        <taxon>Pseudomonadati</taxon>
        <taxon>Bacteroidota</taxon>
        <taxon>Flavobacteriia</taxon>
        <taxon>Flavobacteriales</taxon>
        <taxon>Flavobacteriaceae</taxon>
        <taxon>Antarcticibacterium</taxon>
    </lineage>
</organism>
<keyword evidence="4 7" id="KW-0812">Transmembrane</keyword>
<keyword evidence="6 7" id="KW-0472">Membrane</keyword>
<gene>
    <name evidence="10" type="ORF">FK178_11110</name>
</gene>
<keyword evidence="11" id="KW-1185">Reference proteome</keyword>
<dbReference type="RefSeq" id="WP_146834928.1">
    <property type="nucleotide sequence ID" value="NZ_CP042476.1"/>
</dbReference>
<evidence type="ECO:0000259" key="8">
    <source>
        <dbReference type="Pfam" id="PF04239"/>
    </source>
</evidence>
<comment type="similarity">
    <text evidence="2">Belongs to the UPF0702 family.</text>
</comment>
<dbReference type="AlphaFoldDB" id="A0A5B8YN18"/>
<evidence type="ECO:0000256" key="5">
    <source>
        <dbReference type="ARBA" id="ARBA00022989"/>
    </source>
</evidence>
<dbReference type="Proteomes" id="UP000321954">
    <property type="component" value="Chromosome"/>
</dbReference>
<evidence type="ECO:0000313" key="10">
    <source>
        <dbReference type="EMBL" id="QED38227.1"/>
    </source>
</evidence>
<keyword evidence="5 7" id="KW-1133">Transmembrane helix</keyword>
<proteinExistence type="inferred from homology"/>
<dbReference type="EMBL" id="CP042476">
    <property type="protein sequence ID" value="QED38227.1"/>
    <property type="molecule type" value="Genomic_DNA"/>
</dbReference>
<evidence type="ECO:0000256" key="4">
    <source>
        <dbReference type="ARBA" id="ARBA00022692"/>
    </source>
</evidence>
<dbReference type="PANTHER" id="PTHR34582:SF6">
    <property type="entry name" value="UPF0702 TRANSMEMBRANE PROTEIN YCAP"/>
    <property type="match status" value="1"/>
</dbReference>
<name>A0A5B8YN18_9FLAO</name>
<feature type="transmembrane region" description="Helical" evidence="7">
    <location>
        <begin position="44"/>
        <end position="61"/>
    </location>
</feature>
<dbReference type="OrthoDB" id="9793799at2"/>
<evidence type="ECO:0000259" key="9">
    <source>
        <dbReference type="Pfam" id="PF20730"/>
    </source>
</evidence>
<dbReference type="Gene3D" id="3.30.240.20">
    <property type="entry name" value="bsu07140 like domains"/>
    <property type="match status" value="1"/>
</dbReference>
<dbReference type="InterPro" id="IPR023090">
    <property type="entry name" value="UPF0702_alpha/beta_dom_sf"/>
</dbReference>
<evidence type="ECO:0000256" key="6">
    <source>
        <dbReference type="ARBA" id="ARBA00023136"/>
    </source>
</evidence>
<evidence type="ECO:0000313" key="11">
    <source>
        <dbReference type="Proteomes" id="UP000321954"/>
    </source>
</evidence>
<dbReference type="Pfam" id="PF04239">
    <property type="entry name" value="DUF421"/>
    <property type="match status" value="1"/>
</dbReference>
<evidence type="ECO:0000256" key="7">
    <source>
        <dbReference type="SAM" id="Phobius"/>
    </source>
</evidence>
<dbReference type="KEGG" id="anp:FK178_11110"/>
<sequence length="173" mass="19141">MENWFDVSYQSIIAISLSALGIYAAVILFTRIAGKRSFSKMSSFDFAMTVAVGSILASTILNSSVSLLEGVVGLAAVYLLQISAAFLRRFSFFHRLIDNTPLLLMDGPRILEQNLKKARVTNKDLRAKLREANIINLSQVRAVVFETTGDISVLHSSNAGEEVEDWLLKDVEQ</sequence>
<dbReference type="InterPro" id="IPR007353">
    <property type="entry name" value="DUF421"/>
</dbReference>
<evidence type="ECO:0000256" key="2">
    <source>
        <dbReference type="ARBA" id="ARBA00006448"/>
    </source>
</evidence>
<reference evidence="10 11" key="1">
    <citation type="submission" date="2019-08" db="EMBL/GenBank/DDBJ databases">
        <title>Antarcticibacterium arcticum sp. nov., a bacterium isolated from marine sediment of the Canadian Beaufort Sea.</title>
        <authorList>
            <person name="Lee Y.M."/>
            <person name="Baek K."/>
            <person name="Lee D.-H."/>
            <person name="Shin S.C."/>
            <person name="Jin Y.K."/>
            <person name="Park Y."/>
        </authorList>
    </citation>
    <scope>NUCLEOTIDE SEQUENCE [LARGE SCALE GENOMIC DNA]</scope>
    <source>
        <strain evidence="10 11">PAMC 28998</strain>
    </source>
</reference>